<organism evidence="1 2">
    <name type="scientific">Cardiocondyla obscurior</name>
    <dbReference type="NCBI Taxonomy" id="286306"/>
    <lineage>
        <taxon>Eukaryota</taxon>
        <taxon>Metazoa</taxon>
        <taxon>Ecdysozoa</taxon>
        <taxon>Arthropoda</taxon>
        <taxon>Hexapoda</taxon>
        <taxon>Insecta</taxon>
        <taxon>Pterygota</taxon>
        <taxon>Neoptera</taxon>
        <taxon>Endopterygota</taxon>
        <taxon>Hymenoptera</taxon>
        <taxon>Apocrita</taxon>
        <taxon>Aculeata</taxon>
        <taxon>Formicoidea</taxon>
        <taxon>Formicidae</taxon>
        <taxon>Myrmicinae</taxon>
        <taxon>Cardiocondyla</taxon>
    </lineage>
</organism>
<comment type="caution">
    <text evidence="1">The sequence shown here is derived from an EMBL/GenBank/DDBJ whole genome shotgun (WGS) entry which is preliminary data.</text>
</comment>
<dbReference type="Proteomes" id="UP001430953">
    <property type="component" value="Unassembled WGS sequence"/>
</dbReference>
<reference evidence="1 2" key="1">
    <citation type="submission" date="2023-03" db="EMBL/GenBank/DDBJ databases">
        <title>High recombination rates correlate with genetic variation in Cardiocondyla obscurior ants.</title>
        <authorList>
            <person name="Errbii M."/>
        </authorList>
    </citation>
    <scope>NUCLEOTIDE SEQUENCE [LARGE SCALE GENOMIC DNA]</scope>
    <source>
        <strain evidence="1">Alpha-2009</strain>
        <tissue evidence="1">Whole body</tissue>
    </source>
</reference>
<evidence type="ECO:0000313" key="2">
    <source>
        <dbReference type="Proteomes" id="UP001430953"/>
    </source>
</evidence>
<dbReference type="EMBL" id="JADYXP020000001">
    <property type="protein sequence ID" value="KAL0134362.1"/>
    <property type="molecule type" value="Genomic_DNA"/>
</dbReference>
<accession>A0AAW2H458</accession>
<evidence type="ECO:0000313" key="1">
    <source>
        <dbReference type="EMBL" id="KAL0134362.1"/>
    </source>
</evidence>
<gene>
    <name evidence="1" type="ORF">PUN28_001271</name>
</gene>
<proteinExistence type="predicted"/>
<sequence>MTIRSPRITSEYYLGRDRRERIGVLFSIRKSQQEFAQPV</sequence>
<dbReference type="AlphaFoldDB" id="A0AAW2H458"/>
<protein>
    <submittedName>
        <fullName evidence="1">Uncharacterized protein</fullName>
    </submittedName>
</protein>
<name>A0AAW2H458_9HYME</name>
<keyword evidence="2" id="KW-1185">Reference proteome</keyword>